<accession>A0A1M5Q703</accession>
<evidence type="ECO:0008006" key="3">
    <source>
        <dbReference type="Google" id="ProtNLM"/>
    </source>
</evidence>
<dbReference type="EMBL" id="FQWB01000027">
    <property type="protein sequence ID" value="SHH09798.1"/>
    <property type="molecule type" value="Genomic_DNA"/>
</dbReference>
<feature type="non-terminal residue" evidence="1">
    <location>
        <position position="1"/>
    </location>
</feature>
<dbReference type="AlphaFoldDB" id="A0A1M5Q703"/>
<proteinExistence type="predicted"/>
<feature type="non-terminal residue" evidence="1">
    <location>
        <position position="344"/>
    </location>
</feature>
<evidence type="ECO:0000313" key="2">
    <source>
        <dbReference type="Proteomes" id="UP000184516"/>
    </source>
</evidence>
<gene>
    <name evidence="1" type="ORF">SAMN05443549_1271</name>
</gene>
<dbReference type="Proteomes" id="UP000184516">
    <property type="component" value="Unassembled WGS sequence"/>
</dbReference>
<organism evidence="1 2">
    <name type="scientific">Flavobacterium fluvii</name>
    <dbReference type="NCBI Taxonomy" id="468056"/>
    <lineage>
        <taxon>Bacteria</taxon>
        <taxon>Pseudomonadati</taxon>
        <taxon>Bacteroidota</taxon>
        <taxon>Flavobacteriia</taxon>
        <taxon>Flavobacteriales</taxon>
        <taxon>Flavobacteriaceae</taxon>
        <taxon>Flavobacterium</taxon>
    </lineage>
</organism>
<protein>
    <recommendedName>
        <fullName evidence="3">Gliding motility-associated C-terminal domain-containing protein</fullName>
    </recommendedName>
</protein>
<name>A0A1M5Q703_9FLAO</name>
<dbReference type="RefSeq" id="WP_170860890.1">
    <property type="nucleotide sequence ID" value="NZ_FQWB01000027.1"/>
</dbReference>
<keyword evidence="2" id="KW-1185">Reference proteome</keyword>
<sequence length="344" mass="35623">FTDACNNAADQVSITYTWTVDATKPIIATTATSENKGCNPTIVAPVFTLTEACSPGSITVVDGGVTGTDCAKSQTWTANFTDACNNAADQVSITYTWTVDTTKPIIATTAVSENKGCNPTIVAPEFTLTEACSPGSITVVDGGVTGTDCAKSQTWTANFTDACNNVADEKVITYTWTVDTTKPIIATTAASGDKGCNPTIVAPVFTLTEACSPGSITVVDGGVTGTDCAKSQTWTANFTDACNNAADQVSITYTWTVDTTKPIIATTAVSENKGCNPTIVAPEFTLTEACSPGSITVVDSGVTGTACAKSQTWTANFTDACNNVADEKVITYTWTVDTTKPIIA</sequence>
<reference evidence="2" key="1">
    <citation type="submission" date="2016-11" db="EMBL/GenBank/DDBJ databases">
        <authorList>
            <person name="Varghese N."/>
            <person name="Submissions S."/>
        </authorList>
    </citation>
    <scope>NUCLEOTIDE SEQUENCE [LARGE SCALE GENOMIC DNA]</scope>
    <source>
        <strain evidence="2">DSM 19978</strain>
    </source>
</reference>
<evidence type="ECO:0000313" key="1">
    <source>
        <dbReference type="EMBL" id="SHH09798.1"/>
    </source>
</evidence>